<evidence type="ECO:0000256" key="1">
    <source>
        <dbReference type="ARBA" id="ARBA00004141"/>
    </source>
</evidence>
<organism evidence="10 11">
    <name type="scientific">Thermanaerovibrio velox DSM 12556</name>
    <dbReference type="NCBI Taxonomy" id="926567"/>
    <lineage>
        <taxon>Bacteria</taxon>
        <taxon>Thermotogati</taxon>
        <taxon>Synergistota</taxon>
        <taxon>Synergistia</taxon>
        <taxon>Synergistales</taxon>
        <taxon>Synergistaceae</taxon>
        <taxon>Thermanaerovibrio</taxon>
    </lineage>
</organism>
<feature type="transmembrane region" description="Helical" evidence="9">
    <location>
        <begin position="337"/>
        <end position="358"/>
    </location>
</feature>
<feature type="transmembrane region" description="Helical" evidence="9">
    <location>
        <begin position="405"/>
        <end position="424"/>
    </location>
</feature>
<dbReference type="eggNOG" id="COG0803">
    <property type="taxonomic scope" value="Bacteria"/>
</dbReference>
<evidence type="ECO:0000256" key="9">
    <source>
        <dbReference type="SAM" id="Phobius"/>
    </source>
</evidence>
<dbReference type="InterPro" id="IPR003689">
    <property type="entry name" value="ZIP"/>
</dbReference>
<comment type="similarity">
    <text evidence="2">Belongs to the bacterial solute-binding protein 9 family.</text>
</comment>
<feature type="compositionally biased region" description="Gly residues" evidence="8">
    <location>
        <begin position="279"/>
        <end position="291"/>
    </location>
</feature>
<dbReference type="Proteomes" id="UP000005730">
    <property type="component" value="Chromosome"/>
</dbReference>
<dbReference type="Pfam" id="PF01297">
    <property type="entry name" value="ZnuA"/>
    <property type="match status" value="1"/>
</dbReference>
<dbReference type="Gene3D" id="3.40.50.1980">
    <property type="entry name" value="Nitrogenase molybdenum iron protein domain"/>
    <property type="match status" value="1"/>
</dbReference>
<dbReference type="GO" id="GO:0046873">
    <property type="term" value="F:metal ion transmembrane transporter activity"/>
    <property type="evidence" value="ECO:0007669"/>
    <property type="project" value="InterPro"/>
</dbReference>
<dbReference type="GO" id="GO:0007155">
    <property type="term" value="P:cell adhesion"/>
    <property type="evidence" value="ECO:0007669"/>
    <property type="project" value="InterPro"/>
</dbReference>
<dbReference type="PRINTS" id="PR00691">
    <property type="entry name" value="ADHESINB"/>
</dbReference>
<evidence type="ECO:0000256" key="3">
    <source>
        <dbReference type="ARBA" id="ARBA00022448"/>
    </source>
</evidence>
<keyword evidence="5" id="KW-0732">Signal</keyword>
<dbReference type="GO" id="GO:0016020">
    <property type="term" value="C:membrane"/>
    <property type="evidence" value="ECO:0007669"/>
    <property type="project" value="UniProtKB-SubCell"/>
</dbReference>
<feature type="region of interest" description="Disordered" evidence="8">
    <location>
        <begin position="271"/>
        <end position="299"/>
    </location>
</feature>
<protein>
    <submittedName>
        <fullName evidence="10">Putative divalent heavy-metal cations transporter</fullName>
    </submittedName>
</protein>
<dbReference type="GO" id="GO:0046872">
    <property type="term" value="F:metal ion binding"/>
    <property type="evidence" value="ECO:0007669"/>
    <property type="project" value="InterPro"/>
</dbReference>
<keyword evidence="7 9" id="KW-0472">Membrane</keyword>
<feature type="compositionally biased region" description="Basic and acidic residues" evidence="8">
    <location>
        <begin position="247"/>
        <end position="256"/>
    </location>
</feature>
<dbReference type="InterPro" id="IPR050492">
    <property type="entry name" value="Bact_metal-bind_prot9"/>
</dbReference>
<feature type="transmembrane region" description="Helical" evidence="9">
    <location>
        <begin position="511"/>
        <end position="533"/>
    </location>
</feature>
<feature type="transmembrane region" description="Helical" evidence="9">
    <location>
        <begin position="445"/>
        <end position="468"/>
    </location>
</feature>
<feature type="transmembrane region" description="Helical" evidence="9">
    <location>
        <begin position="539"/>
        <end position="559"/>
    </location>
</feature>
<evidence type="ECO:0000313" key="10">
    <source>
        <dbReference type="EMBL" id="EHM09264.1"/>
    </source>
</evidence>
<proteinExistence type="inferred from homology"/>
<comment type="subcellular location">
    <subcellularLocation>
        <location evidence="1">Membrane</location>
        <topology evidence="1">Multi-pass membrane protein</topology>
    </subcellularLocation>
</comment>
<sequence>MREVKHRRLLLISVALVFQALVLSAPLVGLVLPLGPAWAQGGVKGLTVLCPVEPVSYLARRIGGDRVNVVTLIPQGADPHSFEMRPSHAKAVSEADVIFYLGLPLEESLLPKLRANGVRVMRLKFSKLEGHGHAHEGKGDKPGHRESFDPHVWNSLSNGRAMARSMAEGLKSLDPSNGSFYDANLAKLLGEMDRLDKEISALLGPFKGRAVLAYHPAWNYFCAERGRNPPGGGIGGDGGPAQGAVKAEVKGSKPRDTGDVRAALHVRTLRSRGRSDVGGEAGGAGSAGGGLVQDDAPNRQGLRGLDENKVIPMGSWSLLTGSGLDWFRSLSPSLQALLGGTLTWGLTAIGAAMAFIGANPSRKMLDFMLGFSGGVMIAASFWSLLSPAIEMSQELGLTPWLPPSAGFLGGALFLRLLDLLLPHLHPALKGGQPEGIKSHLRKTTLLVLAITLHNIPEGLAFGVAFGAAGLSSSATLSGALALTLGIGLQNLPEGLAVSMPLRSAGFSRSMAFFFGQLSAVVEPIFAAIGALSVESMRMGLPYALSFAAGAMIYVVVEEVIPESQSEDNGDLATMGVILGFICMMILDVALG</sequence>
<dbReference type="PANTHER" id="PTHR42953">
    <property type="entry name" value="HIGH-AFFINITY ZINC UPTAKE SYSTEM PROTEIN ZNUA-RELATED"/>
    <property type="match status" value="1"/>
</dbReference>
<feature type="transmembrane region" description="Helical" evidence="9">
    <location>
        <begin position="365"/>
        <end position="385"/>
    </location>
</feature>
<dbReference type="AlphaFoldDB" id="H0UMY5"/>
<dbReference type="InterPro" id="IPR006129">
    <property type="entry name" value="AdhesinB"/>
</dbReference>
<gene>
    <name evidence="10" type="ORF">TheveDRAFT_0075</name>
</gene>
<feature type="region of interest" description="Disordered" evidence="8">
    <location>
        <begin position="231"/>
        <end position="256"/>
    </location>
</feature>
<dbReference type="EMBL" id="CM001377">
    <property type="protein sequence ID" value="EHM09264.1"/>
    <property type="molecule type" value="Genomic_DNA"/>
</dbReference>
<dbReference type="RefSeq" id="WP_006582756.1">
    <property type="nucleotide sequence ID" value="NZ_CM001377.1"/>
</dbReference>
<dbReference type="HOGENOM" id="CLU_461470_0_0_0"/>
<reference evidence="10 11" key="1">
    <citation type="submission" date="2011-10" db="EMBL/GenBank/DDBJ databases">
        <title>The Noncontiguous Finished genome of Thermanaerovibrio velox DSM 12556.</title>
        <authorList>
            <consortium name="US DOE Joint Genome Institute (JGI-PGF)"/>
            <person name="Lucas S."/>
            <person name="Copeland A."/>
            <person name="Lapidus A."/>
            <person name="Glavina del Rio T."/>
            <person name="Dalin E."/>
            <person name="Tice H."/>
            <person name="Bruce D."/>
            <person name="Goodwin L."/>
            <person name="Pitluck S."/>
            <person name="Peters L."/>
            <person name="Mikhailova N."/>
            <person name="Teshima H."/>
            <person name="Kyrpides N."/>
            <person name="Mavromatis K."/>
            <person name="Ivanova N."/>
            <person name="Markowitz V."/>
            <person name="Cheng J.-F."/>
            <person name="Hugenholtz P."/>
            <person name="Woyke T."/>
            <person name="Wu D."/>
            <person name="Spring S."/>
            <person name="Brambilla E.-M."/>
            <person name="Klenk H.-P."/>
            <person name="Eisen J.A."/>
        </authorList>
    </citation>
    <scope>NUCLEOTIDE SEQUENCE [LARGE SCALE GENOMIC DNA]</scope>
    <source>
        <strain evidence="10 11">DSM 12556</strain>
    </source>
</reference>
<dbReference type="SUPFAM" id="SSF53807">
    <property type="entry name" value="Helical backbone' metal receptor"/>
    <property type="match status" value="1"/>
</dbReference>
<keyword evidence="3" id="KW-0813">Transport</keyword>
<dbReference type="Pfam" id="PF02535">
    <property type="entry name" value="Zip"/>
    <property type="match status" value="1"/>
</dbReference>
<evidence type="ECO:0000256" key="4">
    <source>
        <dbReference type="ARBA" id="ARBA00022692"/>
    </source>
</evidence>
<evidence type="ECO:0000256" key="7">
    <source>
        <dbReference type="ARBA" id="ARBA00023136"/>
    </source>
</evidence>
<dbReference type="PANTHER" id="PTHR42953:SF3">
    <property type="entry name" value="HIGH-AFFINITY ZINC UPTAKE SYSTEM PROTEIN ZNUA"/>
    <property type="match status" value="1"/>
</dbReference>
<evidence type="ECO:0000256" key="6">
    <source>
        <dbReference type="ARBA" id="ARBA00022989"/>
    </source>
</evidence>
<evidence type="ECO:0000256" key="5">
    <source>
        <dbReference type="ARBA" id="ARBA00022729"/>
    </source>
</evidence>
<name>H0UMY5_9BACT</name>
<dbReference type="InterPro" id="IPR006127">
    <property type="entry name" value="ZnuA-like"/>
</dbReference>
<feature type="compositionally biased region" description="Gly residues" evidence="8">
    <location>
        <begin position="231"/>
        <end position="241"/>
    </location>
</feature>
<keyword evidence="11" id="KW-1185">Reference proteome</keyword>
<evidence type="ECO:0000256" key="8">
    <source>
        <dbReference type="SAM" id="MobiDB-lite"/>
    </source>
</evidence>
<accession>H0UMY5</accession>
<feature type="transmembrane region" description="Helical" evidence="9">
    <location>
        <begin position="571"/>
        <end position="590"/>
    </location>
</feature>
<dbReference type="eggNOG" id="COG0428">
    <property type="taxonomic scope" value="Bacteria"/>
</dbReference>
<evidence type="ECO:0000313" key="11">
    <source>
        <dbReference type="Proteomes" id="UP000005730"/>
    </source>
</evidence>
<dbReference type="STRING" id="926567.TheveDRAFT_0075"/>
<keyword evidence="6 9" id="KW-1133">Transmembrane helix</keyword>
<evidence type="ECO:0000256" key="2">
    <source>
        <dbReference type="ARBA" id="ARBA00011028"/>
    </source>
</evidence>
<keyword evidence="4 9" id="KW-0812">Transmembrane</keyword>